<evidence type="ECO:0000256" key="9">
    <source>
        <dbReference type="ARBA" id="ARBA00024687"/>
    </source>
</evidence>
<evidence type="ECO:0000256" key="6">
    <source>
        <dbReference type="ARBA" id="ARBA00022927"/>
    </source>
</evidence>
<keyword evidence="16" id="KW-1185">Reference proteome</keyword>
<dbReference type="GO" id="GO:0006914">
    <property type="term" value="P:autophagy"/>
    <property type="evidence" value="ECO:0007669"/>
    <property type="project" value="UniProtKB-KW"/>
</dbReference>
<feature type="compositionally biased region" description="Basic and acidic residues" evidence="11">
    <location>
        <begin position="162"/>
        <end position="173"/>
    </location>
</feature>
<gene>
    <name evidence="15" type="primary">SEC16</name>
    <name evidence="15" type="ORF">MPDQ_001513</name>
</gene>
<dbReference type="CDD" id="cd09233">
    <property type="entry name" value="ACE1-Sec16-like"/>
    <property type="match status" value="1"/>
</dbReference>
<feature type="compositionally biased region" description="Polar residues" evidence="11">
    <location>
        <begin position="610"/>
        <end position="624"/>
    </location>
</feature>
<dbReference type="GO" id="GO:0007030">
    <property type="term" value="P:Golgi organization"/>
    <property type="evidence" value="ECO:0007669"/>
    <property type="project" value="TreeGrafter"/>
</dbReference>
<evidence type="ECO:0000256" key="10">
    <source>
        <dbReference type="RuleBase" id="RU364101"/>
    </source>
</evidence>
<feature type="domain" description="Sec16 N-terminal" evidence="14">
    <location>
        <begin position="225"/>
        <end position="428"/>
    </location>
</feature>
<feature type="compositionally biased region" description="Polar residues" evidence="11">
    <location>
        <begin position="1468"/>
        <end position="1489"/>
    </location>
</feature>
<feature type="compositionally biased region" description="Polar residues" evidence="11">
    <location>
        <begin position="729"/>
        <end position="758"/>
    </location>
</feature>
<feature type="compositionally biased region" description="Basic and acidic residues" evidence="11">
    <location>
        <begin position="472"/>
        <end position="481"/>
    </location>
</feature>
<comment type="caution">
    <text evidence="15">The sequence shown here is derived from an EMBL/GenBank/DDBJ whole genome shotgun (WGS) entry which is preliminary data.</text>
</comment>
<evidence type="ECO:0000259" key="14">
    <source>
        <dbReference type="Pfam" id="PF12935"/>
    </source>
</evidence>
<evidence type="ECO:0000259" key="13">
    <source>
        <dbReference type="Pfam" id="PF12932"/>
    </source>
</evidence>
<evidence type="ECO:0000313" key="16">
    <source>
        <dbReference type="Proteomes" id="UP000319663"/>
    </source>
</evidence>
<feature type="region of interest" description="Disordered" evidence="11">
    <location>
        <begin position="1687"/>
        <end position="1811"/>
    </location>
</feature>
<dbReference type="Pfam" id="PF12935">
    <property type="entry name" value="Sec16_N"/>
    <property type="match status" value="1"/>
</dbReference>
<accession>A0A507R386</accession>
<feature type="compositionally biased region" description="Polar residues" evidence="11">
    <location>
        <begin position="427"/>
        <end position="436"/>
    </location>
</feature>
<feature type="compositionally biased region" description="Pro residues" evidence="11">
    <location>
        <begin position="1490"/>
        <end position="1506"/>
    </location>
</feature>
<dbReference type="OrthoDB" id="8918678at2759"/>
<feature type="region of interest" description="Disordered" evidence="11">
    <location>
        <begin position="775"/>
        <end position="873"/>
    </location>
</feature>
<dbReference type="Proteomes" id="UP000319663">
    <property type="component" value="Unassembled WGS sequence"/>
</dbReference>
<dbReference type="PANTHER" id="PTHR13402:SF6">
    <property type="entry name" value="SECRETORY 16, ISOFORM I"/>
    <property type="match status" value="1"/>
</dbReference>
<dbReference type="GO" id="GO:0015031">
    <property type="term" value="P:protein transport"/>
    <property type="evidence" value="ECO:0007669"/>
    <property type="project" value="UniProtKB-KW"/>
</dbReference>
<evidence type="ECO:0000313" key="15">
    <source>
        <dbReference type="EMBL" id="TQB75912.1"/>
    </source>
</evidence>
<feature type="region of interest" description="Disordered" evidence="11">
    <location>
        <begin position="1"/>
        <end position="215"/>
    </location>
</feature>
<feature type="domain" description="Sec16 Sec23-binding" evidence="12">
    <location>
        <begin position="1090"/>
        <end position="1390"/>
    </location>
</feature>
<dbReference type="Gene3D" id="1.25.40.1030">
    <property type="match status" value="1"/>
</dbReference>
<feature type="compositionally biased region" description="Pro residues" evidence="11">
    <location>
        <begin position="786"/>
        <end position="795"/>
    </location>
</feature>
<feature type="region of interest" description="Disordered" evidence="11">
    <location>
        <begin position="390"/>
        <end position="758"/>
    </location>
</feature>
<dbReference type="Pfam" id="PF12932">
    <property type="entry name" value="Sec16"/>
    <property type="match status" value="1"/>
</dbReference>
<comment type="function">
    <text evidence="9 10">Involved in the initiation of assembly of the COPII coat required for the formation of transport vesicles from the endoplasmic reticulum (ER) and the selection of cargo molecules. Also involved in autophagy.</text>
</comment>
<feature type="compositionally biased region" description="Low complexity" evidence="11">
    <location>
        <begin position="646"/>
        <end position="660"/>
    </location>
</feature>
<dbReference type="EMBL" id="VIFY01000014">
    <property type="protein sequence ID" value="TQB75912.1"/>
    <property type="molecule type" value="Genomic_DNA"/>
</dbReference>
<feature type="compositionally biased region" description="Polar residues" evidence="11">
    <location>
        <begin position="775"/>
        <end position="785"/>
    </location>
</feature>
<feature type="compositionally biased region" description="Low complexity" evidence="11">
    <location>
        <begin position="1725"/>
        <end position="1741"/>
    </location>
</feature>
<keyword evidence="3 10" id="KW-0813">Transport</keyword>
<dbReference type="FunFam" id="1.25.40.1030:FF:000008">
    <property type="entry name" value="Protein transport protein sec16"/>
    <property type="match status" value="1"/>
</dbReference>
<evidence type="ECO:0000256" key="8">
    <source>
        <dbReference type="ARBA" id="ARBA00023136"/>
    </source>
</evidence>
<dbReference type="GO" id="GO:0070971">
    <property type="term" value="C:endoplasmic reticulum exit site"/>
    <property type="evidence" value="ECO:0007669"/>
    <property type="project" value="UniProtKB-ARBA"/>
</dbReference>
<evidence type="ECO:0000256" key="3">
    <source>
        <dbReference type="ARBA" id="ARBA00022448"/>
    </source>
</evidence>
<dbReference type="GO" id="GO:0016192">
    <property type="term" value="P:vesicle-mediated transport"/>
    <property type="evidence" value="ECO:0007669"/>
    <property type="project" value="UniProtKB-KW"/>
</dbReference>
<evidence type="ECO:0000256" key="1">
    <source>
        <dbReference type="ARBA" id="ARBA00004397"/>
    </source>
</evidence>
<evidence type="ECO:0000256" key="7">
    <source>
        <dbReference type="ARBA" id="ARBA00023006"/>
    </source>
</evidence>
<keyword evidence="7 10" id="KW-0072">Autophagy</keyword>
<protein>
    <recommendedName>
        <fullName evidence="10">Protein transport protein sec16</fullName>
    </recommendedName>
</protein>
<evidence type="ECO:0000256" key="2">
    <source>
        <dbReference type="ARBA" id="ARBA00005927"/>
    </source>
</evidence>
<feature type="region of interest" description="Disordered" evidence="11">
    <location>
        <begin position="1544"/>
        <end position="1668"/>
    </location>
</feature>
<feature type="region of interest" description="Disordered" evidence="11">
    <location>
        <begin position="236"/>
        <end position="365"/>
    </location>
</feature>
<keyword evidence="8 10" id="KW-0472">Membrane</keyword>
<feature type="compositionally biased region" description="Polar residues" evidence="11">
    <location>
        <begin position="1"/>
        <end position="16"/>
    </location>
</feature>
<dbReference type="InterPro" id="IPR024468">
    <property type="entry name" value="Sec16_N"/>
</dbReference>
<feature type="domain" description="Sec16 central conserved" evidence="13">
    <location>
        <begin position="915"/>
        <end position="1032"/>
    </location>
</feature>
<feature type="region of interest" description="Disordered" evidence="11">
    <location>
        <begin position="1414"/>
        <end position="1525"/>
    </location>
</feature>
<dbReference type="GO" id="GO:0012507">
    <property type="term" value="C:ER to Golgi transport vesicle membrane"/>
    <property type="evidence" value="ECO:0007669"/>
    <property type="project" value="TreeGrafter"/>
</dbReference>
<evidence type="ECO:0000256" key="11">
    <source>
        <dbReference type="SAM" id="MobiDB-lite"/>
    </source>
</evidence>
<feature type="compositionally biased region" description="Low complexity" evidence="11">
    <location>
        <begin position="686"/>
        <end position="709"/>
    </location>
</feature>
<comment type="similarity">
    <text evidence="2 10">Belongs to the SEC16 family.</text>
</comment>
<sequence length="1811" mass="193038">MAHSNDGSIISSSEYPSWNPMFRPDGSDPHPDSGATGTALHSDDAAAGDSPLPDDILSTTATDSAEMAALDDPSSPAQEKPGVPSPDDGEPSAPRAIDPDHQTNADQTSNKDGVISEAEENGDPRINGNSQAAHTGFQLPTDGESAPAGNEDADQVAPPEEGEAKRTEPHSTLENHTISPRKDNGELKLSIGGASLSDHRESSVADYGTENNNGVGFWRTAMDVNTEADEEDFFNQLNTQTKPIYSPPDPDTRFEEGMPLLDDSIESPVRPAVNGENGINTIFDEDEDAEGGFFESIQKSSSLGEEEKSPSHITRKSTSQVIGDIGLGPDSPASETSPTSKQHNNLEGAPTSENPVNEAPSEEDLAARWEAELDDDDILLGDELAEDSVAAQVPVAEGAHGPVDHVVPNGLNSPFESPPRGKPVSYTPHQPSTSDLVQGLSVDGISPADTTFGSSYFAPPAKPTPPAQKPESFVERSKEGYRSPYDLPEDLTLPRRPHKPAAPKIANTPLPPRSSSIPVPPPMSTSPSLSGNAPPKTVAPPKNFYEELPPPPRSRPGSSGRYTPDCKSAASALSQPPPVTFGQYPSAPSLGSERYTPDRVVPSTAPPPVENQNTAPPFPTQLSPESYAPPQLQQPEKLDPYTNLLAPAVPSVPSAASRYSPKPPGLQAGSKPPPSPRYSPAPPPSSAHASRSRYTSPPPSASGSTGSLPFQPRTSSPLAYFERNAYQPEEQQVSPLEQTVNRTPYAPPQTNGQISDQSPIVSINALDFAGTSAHENITSPVTYGPTSPPRNPYAPQPHANDLSTRTGPVAGIPSAFPAPGLQNGPMSIDGPFSPPRRSRTQSPGQQMLGGPRLSVPSIDPLQRPASVNGPGSPTQLPNIYSPPSTIHAHGPSEQLEFIPPSDGQQLDPLERWKGAPIVNFGFGGVVLSCFPKHVPRYTAGQVTPKIKSSPGEVKLNKLNDWVSRPESVVRYPGPLKAKSKKKDVLAWLSSKIAAFENEGLSEAAQLHPEPYKRQEEKVLLWKIVRVLVENDGTLEGSPDVQNAVRNTIFPNLQNSEAEQPYANSFTNSADFKSEVQFRPDSVSPQFTETLRDNLLHGKREKAVWEAVDNRLWGHAMIIASTLDKSVWKQVVQEFVRREMRPSSGNAESLAALYEIFAGNIEESIDELVPPSVRAGLQMVSKVNSQGPTKNALDGLDRWRETLQFVLSNRSPSDSEALVSLGRLLSNYGRTEAAHICYLFSRTPIFGGADDPQSSIVLLGVDHQRFTHVLLDEDSIQLTEVYEYATSVLANSPTATLPHLLAFKLMQAKSLAEHGRTSEALQYCDAIVGTLKATTKPSVYCHQQLFSEVDELTARLKQTTSDGASSWISRPSMEKVSGSMWAKFNSFVSGEDSDAASTGSGKMGDADVGPFAKVTGTPTVSRSPSVTDLYGSYPISGSQPIPTGMPSRYHPGNQYVPNGSPDNVRGRTSFESQRSGSFGFSVGQRRSSQEQPPPVEANPYQPAPPYSSSPATGYHFTPPQTSYMPLAPVDEDRAYQAKTQFSAQPSFDSFAGNGNPVNVPPPSNSGYMPVTSGHSYEPPSSIDAVVEDSERRPSVDHDDDMATRAEAIRKAEKEQADREAAEAFKKAAEADAKKAPPPKKGWFSGWFGGKKDAAATNNAAGGGGPIRAKLGEASSFYYDKELKRWVNKKDPGSSTLAHSTPPPPKGPAPLARSDSPGAPPTGSGPGSRAPSAMGNRPPLSASPAPPPSSAPPLAAGNIPRSISSTPGIPPPRPATSLSNATSIDDLLGEPQARKGGSVRAKKKGRYVDVMAK</sequence>
<dbReference type="GO" id="GO:0070973">
    <property type="term" value="P:protein localization to endoplasmic reticulum exit site"/>
    <property type="evidence" value="ECO:0007669"/>
    <property type="project" value="TreeGrafter"/>
</dbReference>
<dbReference type="PANTHER" id="PTHR13402">
    <property type="entry name" value="RGPR-RELATED"/>
    <property type="match status" value="1"/>
</dbReference>
<comment type="subcellular location">
    <subcellularLocation>
        <location evidence="1">Endoplasmic reticulum membrane</location>
        <topology evidence="1">Peripheral membrane protein</topology>
        <orientation evidence="1">Cytoplasmic side</orientation>
    </subcellularLocation>
</comment>
<feature type="compositionally biased region" description="Polar residues" evidence="11">
    <location>
        <begin position="1415"/>
        <end position="1425"/>
    </location>
</feature>
<proteinExistence type="inferred from homology"/>
<keyword evidence="6 10" id="KW-0653">Protein transport</keyword>
<dbReference type="STRING" id="5098.A0A507R386"/>
<dbReference type="InterPro" id="IPR024298">
    <property type="entry name" value="Sec16_Sec23-bd"/>
</dbReference>
<feature type="compositionally biased region" description="Basic and acidic residues" evidence="11">
    <location>
        <begin position="1587"/>
        <end position="1633"/>
    </location>
</feature>
<name>A0A507R386_MONPU</name>
<dbReference type="InterPro" id="IPR024340">
    <property type="entry name" value="Sec16_CCD"/>
</dbReference>
<feature type="compositionally biased region" description="Pro residues" evidence="11">
    <location>
        <begin position="671"/>
        <end position="685"/>
    </location>
</feature>
<dbReference type="Pfam" id="PF12931">
    <property type="entry name" value="TPR_Sec16"/>
    <property type="match status" value="1"/>
</dbReference>
<evidence type="ECO:0000256" key="5">
    <source>
        <dbReference type="ARBA" id="ARBA00022892"/>
    </source>
</evidence>
<evidence type="ECO:0000256" key="4">
    <source>
        <dbReference type="ARBA" id="ARBA00022824"/>
    </source>
</evidence>
<keyword evidence="5 10" id="KW-0931">ER-Golgi transport</keyword>
<reference evidence="15 16" key="1">
    <citation type="submission" date="2019-06" db="EMBL/GenBank/DDBJ databases">
        <title>Wine fermentation using esterase from Monascus purpureus.</title>
        <authorList>
            <person name="Geng C."/>
            <person name="Zhang Y."/>
        </authorList>
    </citation>
    <scope>NUCLEOTIDE SEQUENCE [LARGE SCALE GENOMIC DNA]</scope>
    <source>
        <strain evidence="15">HQ1</strain>
    </source>
</reference>
<dbReference type="GO" id="GO:0005789">
    <property type="term" value="C:endoplasmic reticulum membrane"/>
    <property type="evidence" value="ECO:0007669"/>
    <property type="project" value="UniProtKB-SubCell"/>
</dbReference>
<organism evidence="15 16">
    <name type="scientific">Monascus purpureus</name>
    <name type="common">Red mold</name>
    <name type="synonym">Monascus anka</name>
    <dbReference type="NCBI Taxonomy" id="5098"/>
    <lineage>
        <taxon>Eukaryota</taxon>
        <taxon>Fungi</taxon>
        <taxon>Dikarya</taxon>
        <taxon>Ascomycota</taxon>
        <taxon>Pezizomycotina</taxon>
        <taxon>Eurotiomycetes</taxon>
        <taxon>Eurotiomycetidae</taxon>
        <taxon>Eurotiales</taxon>
        <taxon>Aspergillaceae</taxon>
        <taxon>Monascus</taxon>
    </lineage>
</organism>
<evidence type="ECO:0000259" key="12">
    <source>
        <dbReference type="Pfam" id="PF12931"/>
    </source>
</evidence>
<keyword evidence="4 10" id="KW-0256">Endoplasmic reticulum</keyword>
<feature type="compositionally biased region" description="Polar residues" evidence="11">
    <location>
        <begin position="333"/>
        <end position="355"/>
    </location>
</feature>